<gene>
    <name evidence="2" type="ordered locus">AS9A_4548</name>
</gene>
<dbReference type="AlphaFoldDB" id="F6EPD1"/>
<dbReference type="KEGG" id="asd:AS9A_4548"/>
<dbReference type="HOGENOM" id="CLU_1965960_0_0_11"/>
<feature type="compositionally biased region" description="Basic and acidic residues" evidence="1">
    <location>
        <begin position="110"/>
        <end position="127"/>
    </location>
</feature>
<organism evidence="2 3">
    <name type="scientific">Hoyosella subflava (strain DSM 45089 / JCM 17490 / NBRC 109087 / DQS3-9A1)</name>
    <name type="common">Amycolicicoccus subflavus</name>
    <dbReference type="NCBI Taxonomy" id="443218"/>
    <lineage>
        <taxon>Bacteria</taxon>
        <taxon>Bacillati</taxon>
        <taxon>Actinomycetota</taxon>
        <taxon>Actinomycetes</taxon>
        <taxon>Mycobacteriales</taxon>
        <taxon>Hoyosellaceae</taxon>
        <taxon>Hoyosella</taxon>
    </lineage>
</organism>
<feature type="compositionally biased region" description="Basic and acidic residues" evidence="1">
    <location>
        <begin position="31"/>
        <end position="40"/>
    </location>
</feature>
<sequence length="127" mass="13755">MSDQNKGQPGDTTGGDPVHTTPEEAIEEEESQRVDKEDTTKSSSSKAAGAVPDTSELDPEVLRKAEEEVAGVNKKYKPGARPTVKVPDTGGTVTGTAFAEDFADHEENEDIIKDYEERKEAESETEE</sequence>
<keyword evidence="3" id="KW-1185">Reference proteome</keyword>
<dbReference type="STRING" id="443218.AS9A_4548"/>
<accession>F6EPD1</accession>
<feature type="region of interest" description="Disordered" evidence="1">
    <location>
        <begin position="1"/>
        <end position="127"/>
    </location>
</feature>
<dbReference type="RefSeq" id="WP_013809328.1">
    <property type="nucleotide sequence ID" value="NC_015564.1"/>
</dbReference>
<evidence type="ECO:0000313" key="2">
    <source>
        <dbReference type="EMBL" id="AEF42980.1"/>
    </source>
</evidence>
<proteinExistence type="predicted"/>
<feature type="compositionally biased region" description="Polar residues" evidence="1">
    <location>
        <begin position="1"/>
        <end position="11"/>
    </location>
</feature>
<evidence type="ECO:0000256" key="1">
    <source>
        <dbReference type="SAM" id="MobiDB-lite"/>
    </source>
</evidence>
<dbReference type="Proteomes" id="UP000009235">
    <property type="component" value="Chromosome"/>
</dbReference>
<name>F6EPD1_HOYSD</name>
<dbReference type="OrthoDB" id="4485278at2"/>
<dbReference type="EMBL" id="CP002786">
    <property type="protein sequence ID" value="AEF42980.1"/>
    <property type="molecule type" value="Genomic_DNA"/>
</dbReference>
<reference evidence="2 3" key="1">
    <citation type="journal article" date="2011" name="J. Bacteriol.">
        <title>Complete genome sequence of Amycolicicoccus subflavus DQS3-9A1T, an actinomycete isolated from crude oil-polluted soil.</title>
        <authorList>
            <person name="Cai M."/>
            <person name="Chen W.M."/>
            <person name="Nie Y."/>
            <person name="Chi C.Q."/>
            <person name="Wang Y.N."/>
            <person name="Tang Y.Q."/>
            <person name="Li G.Y."/>
            <person name="Wu X.L."/>
        </authorList>
    </citation>
    <scope>NUCLEOTIDE SEQUENCE [LARGE SCALE GENOMIC DNA]</scope>
    <source>
        <strain evidence="3">DSM 45089 / DQS3-9A1</strain>
    </source>
</reference>
<protein>
    <submittedName>
        <fullName evidence="2">Uncharacterized protein</fullName>
    </submittedName>
</protein>
<evidence type="ECO:0000313" key="3">
    <source>
        <dbReference type="Proteomes" id="UP000009235"/>
    </source>
</evidence>